<name>A0A5J4Z523_PORPP</name>
<evidence type="ECO:0000256" key="1">
    <source>
        <dbReference type="SAM" id="Coils"/>
    </source>
</evidence>
<comment type="caution">
    <text evidence="3">The sequence shown here is derived from an EMBL/GenBank/DDBJ whole genome shotgun (WGS) entry which is preliminary data.</text>
</comment>
<protein>
    <recommendedName>
        <fullName evidence="5">BAR domain-containing protein</fullName>
    </recommendedName>
</protein>
<gene>
    <name evidence="3" type="ORF">FVE85_5649</name>
</gene>
<feature type="compositionally biased region" description="Basic and acidic residues" evidence="2">
    <location>
        <begin position="470"/>
        <end position="480"/>
    </location>
</feature>
<feature type="compositionally biased region" description="Polar residues" evidence="2">
    <location>
        <begin position="385"/>
        <end position="394"/>
    </location>
</feature>
<keyword evidence="4" id="KW-1185">Reference proteome</keyword>
<feature type="region of interest" description="Disordered" evidence="2">
    <location>
        <begin position="375"/>
        <end position="396"/>
    </location>
</feature>
<organism evidence="3 4">
    <name type="scientific">Porphyridium purpureum</name>
    <name type="common">Red alga</name>
    <name type="synonym">Porphyridium cruentum</name>
    <dbReference type="NCBI Taxonomy" id="35688"/>
    <lineage>
        <taxon>Eukaryota</taxon>
        <taxon>Rhodophyta</taxon>
        <taxon>Bangiophyceae</taxon>
        <taxon>Porphyridiales</taxon>
        <taxon>Porphyridiaceae</taxon>
        <taxon>Porphyridium</taxon>
    </lineage>
</organism>
<feature type="region of interest" description="Disordered" evidence="2">
    <location>
        <begin position="1"/>
        <end position="48"/>
    </location>
</feature>
<dbReference type="Gene3D" id="1.20.1270.60">
    <property type="entry name" value="Arfaptin homology (AH) domain/BAR domain"/>
    <property type="match status" value="1"/>
</dbReference>
<dbReference type="InterPro" id="IPR027267">
    <property type="entry name" value="AH/BAR_dom_sf"/>
</dbReference>
<dbReference type="AlphaFoldDB" id="A0A5J4Z523"/>
<feature type="region of interest" description="Disordered" evidence="2">
    <location>
        <begin position="60"/>
        <end position="89"/>
    </location>
</feature>
<proteinExistence type="predicted"/>
<evidence type="ECO:0000313" key="4">
    <source>
        <dbReference type="Proteomes" id="UP000324585"/>
    </source>
</evidence>
<accession>A0A5J4Z523</accession>
<reference evidence="4" key="1">
    <citation type="journal article" date="2019" name="Nat. Commun.">
        <title>Expansion of phycobilisome linker gene families in mesophilic red algae.</title>
        <authorList>
            <person name="Lee J."/>
            <person name="Kim D."/>
            <person name="Bhattacharya D."/>
            <person name="Yoon H.S."/>
        </authorList>
    </citation>
    <scope>NUCLEOTIDE SEQUENCE [LARGE SCALE GENOMIC DNA]</scope>
    <source>
        <strain evidence="4">CCMP 1328</strain>
    </source>
</reference>
<feature type="compositionally biased region" description="Low complexity" evidence="2">
    <location>
        <begin position="60"/>
        <end position="70"/>
    </location>
</feature>
<dbReference type="SUPFAM" id="SSF103657">
    <property type="entry name" value="BAR/IMD domain-like"/>
    <property type="match status" value="1"/>
</dbReference>
<evidence type="ECO:0000256" key="2">
    <source>
        <dbReference type="SAM" id="MobiDB-lite"/>
    </source>
</evidence>
<feature type="compositionally biased region" description="Polar residues" evidence="2">
    <location>
        <begin position="452"/>
        <end position="462"/>
    </location>
</feature>
<dbReference type="Proteomes" id="UP000324585">
    <property type="component" value="Unassembled WGS sequence"/>
</dbReference>
<feature type="compositionally biased region" description="Basic and acidic residues" evidence="2">
    <location>
        <begin position="414"/>
        <end position="432"/>
    </location>
</feature>
<feature type="compositionally biased region" description="Basic and acidic residues" evidence="2">
    <location>
        <begin position="16"/>
        <end position="26"/>
    </location>
</feature>
<dbReference type="EMBL" id="VRMN01000001">
    <property type="protein sequence ID" value="KAA8498064.1"/>
    <property type="molecule type" value="Genomic_DNA"/>
</dbReference>
<feature type="coiled-coil region" evidence="1">
    <location>
        <begin position="278"/>
        <end position="305"/>
    </location>
</feature>
<feature type="region of interest" description="Disordered" evidence="2">
    <location>
        <begin position="414"/>
        <end position="480"/>
    </location>
</feature>
<keyword evidence="1" id="KW-0175">Coiled coil</keyword>
<evidence type="ECO:0000313" key="3">
    <source>
        <dbReference type="EMBL" id="KAA8498064.1"/>
    </source>
</evidence>
<sequence>MADDSRRGSSYSRAKSAREGIVERNTKLRAALRSPRGGTGGGGGDTVGGDDCFVSAATAASGRTTAANRNGRGREGGLFGKVHHVPGFGGAQAHEAEDLPERPMQQRGIRQARLSSVQKVDEAQILVQMLEEQERNANANQNRHWLPRLPVQVQASFPASSASQQEHQQHQETRSPSSYDRKLHVFDEQERAIRQLLLKVIKFEFACSQALELGADLGNHLASIFREHQPTHTGKAEADAFRDQHKMLDVLFHTRLRVGLRKHVCTPLQKRLAELSNVRTVIQKRDQAAERVDKLRKRVRAQRIAGSMKLDNGERELASAKLGLSTLHGEAVACLDRVTADFGNYVQPSLSALSHIANHFYGRAAKYSAPTYQTATNGRRDAHSGTIQDVSSEGRSLREVASAMEQGNEVKMDVDEMNPRMEGMRSEGDHTLSKRSMRSPRGGVEAQPNSPPRTNQYPTTSAAFEPEGPEMERWDDLEFS</sequence>
<feature type="region of interest" description="Disordered" evidence="2">
    <location>
        <begin position="156"/>
        <end position="180"/>
    </location>
</feature>
<evidence type="ECO:0008006" key="5">
    <source>
        <dbReference type="Google" id="ProtNLM"/>
    </source>
</evidence>
<feature type="compositionally biased region" description="Gly residues" evidence="2">
    <location>
        <begin position="37"/>
        <end position="47"/>
    </location>
</feature>
<feature type="compositionally biased region" description="Basic and acidic residues" evidence="2">
    <location>
        <begin position="167"/>
        <end position="180"/>
    </location>
</feature>
<feature type="compositionally biased region" description="Low complexity" evidence="2">
    <location>
        <begin position="156"/>
        <end position="166"/>
    </location>
</feature>